<dbReference type="GO" id="GO:0000209">
    <property type="term" value="P:protein polyubiquitination"/>
    <property type="evidence" value="ECO:0007669"/>
    <property type="project" value="TreeGrafter"/>
</dbReference>
<comment type="caution">
    <text evidence="6">The sequence shown here is derived from an EMBL/GenBank/DDBJ whole genome shotgun (WGS) entry which is preliminary data.</text>
</comment>
<gene>
    <name evidence="6" type="ORF">K7X08_029643</name>
</gene>
<protein>
    <recommendedName>
        <fullName evidence="2">RING-type E3 ubiquitin transferase</fullName>
        <ecNumber evidence="2">2.3.2.27</ecNumber>
    </recommendedName>
</protein>
<evidence type="ECO:0000256" key="4">
    <source>
        <dbReference type="ARBA" id="ARBA00022737"/>
    </source>
</evidence>
<dbReference type="PANTHER" id="PTHR46803:SF2">
    <property type="entry name" value="E3 UBIQUITIN-PROTEIN LIGASE CHIP"/>
    <property type="match status" value="1"/>
</dbReference>
<dbReference type="OrthoDB" id="629492at2759"/>
<keyword evidence="4" id="KW-0677">Repeat</keyword>
<dbReference type="GO" id="GO:0051087">
    <property type="term" value="F:protein-folding chaperone binding"/>
    <property type="evidence" value="ECO:0007669"/>
    <property type="project" value="TreeGrafter"/>
</dbReference>
<proteinExistence type="predicted"/>
<dbReference type="Proteomes" id="UP001152561">
    <property type="component" value="Unassembled WGS sequence"/>
</dbReference>
<comment type="catalytic activity">
    <reaction evidence="1">
        <text>S-ubiquitinyl-[E2 ubiquitin-conjugating enzyme]-L-cysteine + [acceptor protein]-L-lysine = [E2 ubiquitin-conjugating enzyme]-L-cysteine + N(6)-ubiquitinyl-[acceptor protein]-L-lysine.</text>
        <dbReference type="EC" id="2.3.2.27"/>
    </reaction>
</comment>
<dbReference type="PANTHER" id="PTHR46803">
    <property type="entry name" value="E3 UBIQUITIN-PROTEIN LIGASE CHIP"/>
    <property type="match status" value="1"/>
</dbReference>
<name>A0A9Q1QUY7_9SOLA</name>
<accession>A0A9Q1QUY7</accession>
<dbReference type="GO" id="GO:0045862">
    <property type="term" value="P:positive regulation of proteolysis"/>
    <property type="evidence" value="ECO:0007669"/>
    <property type="project" value="TreeGrafter"/>
</dbReference>
<reference evidence="7" key="1">
    <citation type="journal article" date="2023" name="Proc. Natl. Acad. Sci. U.S.A.">
        <title>Genomic and structural basis for evolution of tropane alkaloid biosynthesis.</title>
        <authorList>
            <person name="Wanga Y.-J."/>
            <person name="Taina T."/>
            <person name="Yua J.-Y."/>
            <person name="Lia J."/>
            <person name="Xua B."/>
            <person name="Chenc J."/>
            <person name="D'Auriad J.C."/>
            <person name="Huanga J.-P."/>
            <person name="Huanga S.-X."/>
        </authorList>
    </citation>
    <scope>NUCLEOTIDE SEQUENCE [LARGE SCALE GENOMIC DNA]</scope>
    <source>
        <strain evidence="7">cv. KIB-2019</strain>
    </source>
</reference>
<sequence>MSGEGKEINEQALDLGRGANPGRYIVEEIWEELAKAKYMEWEHESTRHSWELQNLKELCESALKEKHVLASSQIEGLKDENSTSFSKQLEAVSEVFMKAAADYTPTEVSTRALSSYSFLPYVSKCVVLPFDTN</sequence>
<evidence type="ECO:0000256" key="5">
    <source>
        <dbReference type="ARBA" id="ARBA00022786"/>
    </source>
</evidence>
<dbReference type="AlphaFoldDB" id="A0A9Q1QUY7"/>
<evidence type="ECO:0000256" key="1">
    <source>
        <dbReference type="ARBA" id="ARBA00000900"/>
    </source>
</evidence>
<evidence type="ECO:0000256" key="3">
    <source>
        <dbReference type="ARBA" id="ARBA00022679"/>
    </source>
</evidence>
<dbReference type="GO" id="GO:0043161">
    <property type="term" value="P:proteasome-mediated ubiquitin-dependent protein catabolic process"/>
    <property type="evidence" value="ECO:0007669"/>
    <property type="project" value="TreeGrafter"/>
</dbReference>
<organism evidence="6 7">
    <name type="scientific">Anisodus acutangulus</name>
    <dbReference type="NCBI Taxonomy" id="402998"/>
    <lineage>
        <taxon>Eukaryota</taxon>
        <taxon>Viridiplantae</taxon>
        <taxon>Streptophyta</taxon>
        <taxon>Embryophyta</taxon>
        <taxon>Tracheophyta</taxon>
        <taxon>Spermatophyta</taxon>
        <taxon>Magnoliopsida</taxon>
        <taxon>eudicotyledons</taxon>
        <taxon>Gunneridae</taxon>
        <taxon>Pentapetalae</taxon>
        <taxon>asterids</taxon>
        <taxon>lamiids</taxon>
        <taxon>Solanales</taxon>
        <taxon>Solanaceae</taxon>
        <taxon>Solanoideae</taxon>
        <taxon>Hyoscyameae</taxon>
        <taxon>Anisodus</taxon>
    </lineage>
</organism>
<evidence type="ECO:0000256" key="2">
    <source>
        <dbReference type="ARBA" id="ARBA00012483"/>
    </source>
</evidence>
<keyword evidence="5" id="KW-0833">Ubl conjugation pathway</keyword>
<evidence type="ECO:0000313" key="7">
    <source>
        <dbReference type="Proteomes" id="UP001152561"/>
    </source>
</evidence>
<dbReference type="GO" id="GO:0071218">
    <property type="term" value="P:cellular response to misfolded protein"/>
    <property type="evidence" value="ECO:0007669"/>
    <property type="project" value="TreeGrafter"/>
</dbReference>
<dbReference type="EC" id="2.3.2.27" evidence="2"/>
<evidence type="ECO:0000313" key="6">
    <source>
        <dbReference type="EMBL" id="KAJ8527166.1"/>
    </source>
</evidence>
<keyword evidence="7" id="KW-1185">Reference proteome</keyword>
<dbReference type="GO" id="GO:0006515">
    <property type="term" value="P:protein quality control for misfolded or incompletely synthesized proteins"/>
    <property type="evidence" value="ECO:0007669"/>
    <property type="project" value="TreeGrafter"/>
</dbReference>
<dbReference type="GO" id="GO:0005737">
    <property type="term" value="C:cytoplasm"/>
    <property type="evidence" value="ECO:0007669"/>
    <property type="project" value="TreeGrafter"/>
</dbReference>
<keyword evidence="3" id="KW-0808">Transferase</keyword>
<dbReference type="EMBL" id="JAJAGQ010000024">
    <property type="protein sequence ID" value="KAJ8527166.1"/>
    <property type="molecule type" value="Genomic_DNA"/>
</dbReference>
<dbReference type="GO" id="GO:0061630">
    <property type="term" value="F:ubiquitin protein ligase activity"/>
    <property type="evidence" value="ECO:0007669"/>
    <property type="project" value="UniProtKB-EC"/>
</dbReference>